<dbReference type="InterPro" id="IPR001387">
    <property type="entry name" value="Cro/C1-type_HTH"/>
</dbReference>
<dbReference type="EMBL" id="JQCN01000028">
    <property type="protein sequence ID" value="KRN99808.1"/>
    <property type="molecule type" value="Genomic_DNA"/>
</dbReference>
<proteinExistence type="predicted"/>
<dbReference type="InterPro" id="IPR000843">
    <property type="entry name" value="HTH_LacI"/>
</dbReference>
<evidence type="ECO:0000256" key="2">
    <source>
        <dbReference type="ARBA" id="ARBA00023015"/>
    </source>
</evidence>
<evidence type="ECO:0000256" key="4">
    <source>
        <dbReference type="ARBA" id="ARBA00023163"/>
    </source>
</evidence>
<feature type="domain" description="HTH lacI-type" evidence="5">
    <location>
        <begin position="5"/>
        <end position="59"/>
    </location>
</feature>
<dbReference type="Proteomes" id="UP000051886">
    <property type="component" value="Unassembled WGS sequence"/>
</dbReference>
<evidence type="ECO:0000256" key="3">
    <source>
        <dbReference type="ARBA" id="ARBA00023125"/>
    </source>
</evidence>
<dbReference type="RefSeq" id="WP_017867197.1">
    <property type="nucleotide sequence ID" value="NZ_BJYB01000036.1"/>
</dbReference>
<keyword evidence="1" id="KW-0678">Repressor</keyword>
<dbReference type="PANTHER" id="PTHR30146">
    <property type="entry name" value="LACI-RELATED TRANSCRIPTIONAL REPRESSOR"/>
    <property type="match status" value="1"/>
</dbReference>
<dbReference type="SUPFAM" id="SSF47413">
    <property type="entry name" value="lambda repressor-like DNA-binding domains"/>
    <property type="match status" value="1"/>
</dbReference>
<dbReference type="GO" id="GO:0000976">
    <property type="term" value="F:transcription cis-regulatory region binding"/>
    <property type="evidence" value="ECO:0007669"/>
    <property type="project" value="TreeGrafter"/>
</dbReference>
<evidence type="ECO:0000259" key="6">
    <source>
        <dbReference type="PROSITE" id="PS50943"/>
    </source>
</evidence>
<evidence type="ECO:0000259" key="5">
    <source>
        <dbReference type="PROSITE" id="PS50932"/>
    </source>
</evidence>
<name>A0A0R2LDU0_9LACO</name>
<dbReference type="InterPro" id="IPR046335">
    <property type="entry name" value="LacI/GalR-like_sensor"/>
</dbReference>
<dbReference type="Gene3D" id="1.10.260.40">
    <property type="entry name" value="lambda repressor-like DNA-binding domains"/>
    <property type="match status" value="1"/>
</dbReference>
<keyword evidence="8" id="KW-1185">Reference proteome</keyword>
<dbReference type="GO" id="GO:0003700">
    <property type="term" value="F:DNA-binding transcription factor activity"/>
    <property type="evidence" value="ECO:0007669"/>
    <property type="project" value="TreeGrafter"/>
</dbReference>
<dbReference type="PRINTS" id="PR00036">
    <property type="entry name" value="HTHLACI"/>
</dbReference>
<dbReference type="STRING" id="449659.IV66_GL001438"/>
<keyword evidence="2" id="KW-0805">Transcription regulation</keyword>
<feature type="domain" description="HTH cro/C1-type" evidence="6">
    <location>
        <begin position="3"/>
        <end position="49"/>
    </location>
</feature>
<organism evidence="7 8">
    <name type="scientific">Ligilactobacillus pobuzihii</name>
    <dbReference type="NCBI Taxonomy" id="449659"/>
    <lineage>
        <taxon>Bacteria</taxon>
        <taxon>Bacillati</taxon>
        <taxon>Bacillota</taxon>
        <taxon>Bacilli</taxon>
        <taxon>Lactobacillales</taxon>
        <taxon>Lactobacillaceae</taxon>
        <taxon>Ligilactobacillus</taxon>
    </lineage>
</organism>
<dbReference type="PROSITE" id="PS00356">
    <property type="entry name" value="HTH_LACI_1"/>
    <property type="match status" value="1"/>
</dbReference>
<evidence type="ECO:0000256" key="1">
    <source>
        <dbReference type="ARBA" id="ARBA00022491"/>
    </source>
</evidence>
<dbReference type="PATRIC" id="fig|449659.4.peg.1457"/>
<comment type="caution">
    <text evidence="7">The sequence shown here is derived from an EMBL/GenBank/DDBJ whole genome shotgun (WGS) entry which is preliminary data.</text>
</comment>
<protein>
    <submittedName>
        <fullName evidence="7">LacI family transcription regulator</fullName>
    </submittedName>
</protein>
<evidence type="ECO:0000313" key="7">
    <source>
        <dbReference type="EMBL" id="KRN99808.1"/>
    </source>
</evidence>
<dbReference type="PROSITE" id="PS50943">
    <property type="entry name" value="HTH_CROC1"/>
    <property type="match status" value="1"/>
</dbReference>
<dbReference type="CDD" id="cd01392">
    <property type="entry name" value="HTH_LacI"/>
    <property type="match status" value="1"/>
</dbReference>
<dbReference type="PANTHER" id="PTHR30146:SF95">
    <property type="entry name" value="RIBOSE OPERON REPRESSOR"/>
    <property type="match status" value="1"/>
</dbReference>
<dbReference type="InterPro" id="IPR028082">
    <property type="entry name" value="Peripla_BP_I"/>
</dbReference>
<sequence>MPKNISLKEIAKLAGVSTATVSRVINNNGRFSEKTRLKVERVIQFYDYKPNKIAKGLRARRTDTIGIIVPDILNTYYSSVVQEIEEKFFSLGYSTVICNTESDSKRTQEYFEILEGNMVDGIILVGGANEINLDDVETPFVCIDREPRNKEIYFVGSDNYSGAKKATQYLSKQTNDITFVLKNTKTVAASERLKGFQDIVSSNKEIKGVVYHYKGESNELSKFLKEKTQKNNFGIFAMSDSLAVEILMAAYKLNITVPEKMKLVGFDDAPVAKICYPQLTTVKQNIKEISSNACELLVKLIRGEYVGQEERNKRVAVELVKRGTV</sequence>
<dbReference type="SMART" id="SM00354">
    <property type="entry name" value="HTH_LACI"/>
    <property type="match status" value="1"/>
</dbReference>
<dbReference type="SUPFAM" id="SSF53822">
    <property type="entry name" value="Periplasmic binding protein-like I"/>
    <property type="match status" value="1"/>
</dbReference>
<keyword evidence="3" id="KW-0238">DNA-binding</keyword>
<dbReference type="OrthoDB" id="9796186at2"/>
<accession>A0A0R2LDU0</accession>
<dbReference type="Pfam" id="PF00356">
    <property type="entry name" value="LacI"/>
    <property type="match status" value="1"/>
</dbReference>
<evidence type="ECO:0000313" key="8">
    <source>
        <dbReference type="Proteomes" id="UP000051886"/>
    </source>
</evidence>
<dbReference type="AlphaFoldDB" id="A0A0R2LDU0"/>
<dbReference type="Pfam" id="PF13377">
    <property type="entry name" value="Peripla_BP_3"/>
    <property type="match status" value="1"/>
</dbReference>
<dbReference type="InterPro" id="IPR010982">
    <property type="entry name" value="Lambda_DNA-bd_dom_sf"/>
</dbReference>
<dbReference type="Gene3D" id="3.40.50.2300">
    <property type="match status" value="2"/>
</dbReference>
<keyword evidence="4" id="KW-0804">Transcription</keyword>
<dbReference type="PROSITE" id="PS50932">
    <property type="entry name" value="HTH_LACI_2"/>
    <property type="match status" value="1"/>
</dbReference>
<reference evidence="7 8" key="1">
    <citation type="journal article" date="2015" name="Genome Announc.">
        <title>Expanding the biotechnology potential of lactobacilli through comparative genomics of 213 strains and associated genera.</title>
        <authorList>
            <person name="Sun Z."/>
            <person name="Harris H.M."/>
            <person name="McCann A."/>
            <person name="Guo C."/>
            <person name="Argimon S."/>
            <person name="Zhang W."/>
            <person name="Yang X."/>
            <person name="Jeffery I.B."/>
            <person name="Cooney J.C."/>
            <person name="Kagawa T.F."/>
            <person name="Liu W."/>
            <person name="Song Y."/>
            <person name="Salvetti E."/>
            <person name="Wrobel A."/>
            <person name="Rasinkangas P."/>
            <person name="Parkhill J."/>
            <person name="Rea M.C."/>
            <person name="O'Sullivan O."/>
            <person name="Ritari J."/>
            <person name="Douillard F.P."/>
            <person name="Paul Ross R."/>
            <person name="Yang R."/>
            <person name="Briner A.E."/>
            <person name="Felis G.E."/>
            <person name="de Vos W.M."/>
            <person name="Barrangou R."/>
            <person name="Klaenhammer T.R."/>
            <person name="Caufield P.W."/>
            <person name="Cui Y."/>
            <person name="Zhang H."/>
            <person name="O'Toole P.W."/>
        </authorList>
    </citation>
    <scope>NUCLEOTIDE SEQUENCE [LARGE SCALE GENOMIC DNA]</scope>
    <source>
        <strain evidence="7 8">NBRC 103219</strain>
    </source>
</reference>
<gene>
    <name evidence="7" type="ORF">IV66_GL001438</name>
</gene>